<evidence type="ECO:0000313" key="2">
    <source>
        <dbReference type="Proteomes" id="UP000554520"/>
    </source>
</evidence>
<sequence>MMTVPIYLYLDGIPADAPGRADEPSFAFDPQGMWRFSSDDGWYAVEAAAVEMHRMFARAIFKGLRYNELLPLVPPFIATLGHNSEAAGSKSDFEEVLGLANRIPELHRFLYLYDCQRLVSAIQECAKEIIQIQGDFYSTFNLESFFYPPMKHEDGLRYSTSPVVTKLFAFLSFLFIRMHSLLDYTVKVAMEAEKLPTNLNNYPKMSSLNAQYGDRKRVGLNKEAGTLFEDCTFLVTIETLRNHIIHNGLLDDMPKAYEEIKDGVAAEKYILMPNMTDGHFDKFRNRNLFYGREDKINRRLPFIVSEFLGRQEVTLRAIAEGLRSRHDL</sequence>
<protein>
    <recommendedName>
        <fullName evidence="3">Cthe-2314-like HEPN domain-containing protein</fullName>
    </recommendedName>
</protein>
<accession>A0A839U8V3</accession>
<reference evidence="1 2" key="1">
    <citation type="submission" date="2020-08" db="EMBL/GenBank/DDBJ databases">
        <title>Genomic Encyclopedia of Type Strains, Phase III (KMG-III): the genomes of soil and plant-associated and newly described type strains.</title>
        <authorList>
            <person name="Whitman W."/>
        </authorList>
    </citation>
    <scope>NUCLEOTIDE SEQUENCE [LARGE SCALE GENOMIC DNA]</scope>
    <source>
        <strain evidence="1 2">CECT 7015</strain>
    </source>
</reference>
<dbReference type="Proteomes" id="UP000554520">
    <property type="component" value="Unassembled WGS sequence"/>
</dbReference>
<evidence type="ECO:0000313" key="1">
    <source>
        <dbReference type="EMBL" id="MBB3147238.1"/>
    </source>
</evidence>
<proteinExistence type="predicted"/>
<comment type="caution">
    <text evidence="1">The sequence shown here is derived from an EMBL/GenBank/DDBJ whole genome shotgun (WGS) entry which is preliminary data.</text>
</comment>
<dbReference type="EMBL" id="JACHXN010000011">
    <property type="protein sequence ID" value="MBB3147238.1"/>
    <property type="molecule type" value="Genomic_DNA"/>
</dbReference>
<keyword evidence="2" id="KW-1185">Reference proteome</keyword>
<gene>
    <name evidence="1" type="ORF">FHS21_003654</name>
</gene>
<dbReference type="AlphaFoldDB" id="A0A839U8V3"/>
<name>A0A839U8V3_9HYPH</name>
<organism evidence="1 2">
    <name type="scientific">Phyllobacterium trifolii</name>
    <dbReference type="NCBI Taxonomy" id="300193"/>
    <lineage>
        <taxon>Bacteria</taxon>
        <taxon>Pseudomonadati</taxon>
        <taxon>Pseudomonadota</taxon>
        <taxon>Alphaproteobacteria</taxon>
        <taxon>Hyphomicrobiales</taxon>
        <taxon>Phyllobacteriaceae</taxon>
        <taxon>Phyllobacterium</taxon>
    </lineage>
</organism>
<evidence type="ECO:0008006" key="3">
    <source>
        <dbReference type="Google" id="ProtNLM"/>
    </source>
</evidence>
<dbReference type="RefSeq" id="WP_183663363.1">
    <property type="nucleotide sequence ID" value="NZ_JACHXN010000011.1"/>
</dbReference>